<keyword evidence="3" id="KW-1185">Reference proteome</keyword>
<protein>
    <submittedName>
        <fullName evidence="2">Deaminase</fullName>
    </submittedName>
</protein>
<dbReference type="PROSITE" id="PS51747">
    <property type="entry name" value="CYT_DCMP_DEAMINASES_2"/>
    <property type="match status" value="1"/>
</dbReference>
<proteinExistence type="predicted"/>
<feature type="domain" description="CMP/dCMP-type deaminase" evidence="1">
    <location>
        <begin position="13"/>
        <end position="140"/>
    </location>
</feature>
<dbReference type="SUPFAM" id="SSF53927">
    <property type="entry name" value="Cytidine deaminase-like"/>
    <property type="match status" value="1"/>
</dbReference>
<dbReference type="PANTHER" id="PTHR11079:SF162">
    <property type="entry name" value="RIBOFLAVIN BIOSYNTHESIS PROTEIN PYRD, CHLOROPLASTIC"/>
    <property type="match status" value="1"/>
</dbReference>
<dbReference type="InterPro" id="IPR002125">
    <property type="entry name" value="CMP_dCMP_dom"/>
</dbReference>
<accession>A0ABW1H221</accession>
<dbReference type="EMBL" id="JBHSQS010000003">
    <property type="protein sequence ID" value="MFC5922711.1"/>
    <property type="molecule type" value="Genomic_DNA"/>
</dbReference>
<evidence type="ECO:0000259" key="1">
    <source>
        <dbReference type="PROSITE" id="PS51747"/>
    </source>
</evidence>
<reference evidence="3" key="1">
    <citation type="journal article" date="2019" name="Int. J. Syst. Evol. Microbiol.">
        <title>The Global Catalogue of Microorganisms (GCM) 10K type strain sequencing project: providing services to taxonomists for standard genome sequencing and annotation.</title>
        <authorList>
            <consortium name="The Broad Institute Genomics Platform"/>
            <consortium name="The Broad Institute Genome Sequencing Center for Infectious Disease"/>
            <person name="Wu L."/>
            <person name="Ma J."/>
        </authorList>
    </citation>
    <scope>NUCLEOTIDE SEQUENCE [LARGE SCALE GENOMIC DNA]</scope>
    <source>
        <strain evidence="3">CGMCC 4.7144</strain>
    </source>
</reference>
<dbReference type="Proteomes" id="UP001596226">
    <property type="component" value="Unassembled WGS sequence"/>
</dbReference>
<dbReference type="RefSeq" id="WP_377506105.1">
    <property type="nucleotide sequence ID" value="NZ_JBHSQS010000003.1"/>
</dbReference>
<evidence type="ECO:0000313" key="2">
    <source>
        <dbReference type="EMBL" id="MFC5922711.1"/>
    </source>
</evidence>
<dbReference type="Pfam" id="PF00383">
    <property type="entry name" value="dCMP_cyt_deam_1"/>
    <property type="match status" value="1"/>
</dbReference>
<organism evidence="2 3">
    <name type="scientific">Micromonospora vulcania</name>
    <dbReference type="NCBI Taxonomy" id="1441873"/>
    <lineage>
        <taxon>Bacteria</taxon>
        <taxon>Bacillati</taxon>
        <taxon>Actinomycetota</taxon>
        <taxon>Actinomycetes</taxon>
        <taxon>Micromonosporales</taxon>
        <taxon>Micromonosporaceae</taxon>
        <taxon>Micromonospora</taxon>
    </lineage>
</organism>
<dbReference type="InterPro" id="IPR016193">
    <property type="entry name" value="Cytidine_deaminase-like"/>
</dbReference>
<dbReference type="PANTHER" id="PTHR11079">
    <property type="entry name" value="CYTOSINE DEAMINASE FAMILY MEMBER"/>
    <property type="match status" value="1"/>
</dbReference>
<sequence length="166" mass="17934">MNSRPNVPPAAAAQDRRLLSAAIELSRRSPRGPDRYAVGAIVVDPVGIVLATGYTGENDPRHHAEEAALAKLADRRGTVLDSATLYSSLEPCTTRASRPKTCTELILDAGIRRVVFALREPLHFADCHGTELLRQGNVDVLEIDELGRFVGEINAHILGPAPKRPS</sequence>
<gene>
    <name evidence="2" type="ORF">ACFQGL_05065</name>
</gene>
<name>A0ABW1H221_9ACTN</name>
<evidence type="ECO:0000313" key="3">
    <source>
        <dbReference type="Proteomes" id="UP001596226"/>
    </source>
</evidence>
<dbReference type="Gene3D" id="3.40.140.10">
    <property type="entry name" value="Cytidine Deaminase, domain 2"/>
    <property type="match status" value="1"/>
</dbReference>
<comment type="caution">
    <text evidence="2">The sequence shown here is derived from an EMBL/GenBank/DDBJ whole genome shotgun (WGS) entry which is preliminary data.</text>
</comment>